<gene>
    <name evidence="2" type="ORF">GCM10010517_68380</name>
</gene>
<keyword evidence="3" id="KW-1185">Reference proteome</keyword>
<feature type="region of interest" description="Disordered" evidence="1">
    <location>
        <begin position="36"/>
        <end position="82"/>
    </location>
</feature>
<evidence type="ECO:0000256" key="1">
    <source>
        <dbReference type="SAM" id="MobiDB-lite"/>
    </source>
</evidence>
<sequence>MNLEDLLIGYDHRVLHGDPAAADISVGIAYDSRRGARSLPRVTGSEQPAGGGHHGEHTAQVGGGERGVAGQTSHVPEGAEAA</sequence>
<dbReference type="Proteomes" id="UP001500831">
    <property type="component" value="Unassembled WGS sequence"/>
</dbReference>
<dbReference type="EMBL" id="BAAAVI010000074">
    <property type="protein sequence ID" value="GAA2902489.1"/>
    <property type="molecule type" value="Genomic_DNA"/>
</dbReference>
<comment type="caution">
    <text evidence="2">The sequence shown here is derived from an EMBL/GenBank/DDBJ whole genome shotgun (WGS) entry which is preliminary data.</text>
</comment>
<accession>A0ABP6INF9</accession>
<proteinExistence type="predicted"/>
<evidence type="ECO:0000313" key="2">
    <source>
        <dbReference type="EMBL" id="GAA2902489.1"/>
    </source>
</evidence>
<protein>
    <submittedName>
        <fullName evidence="2">Uncharacterized protein</fullName>
    </submittedName>
</protein>
<reference evidence="3" key="1">
    <citation type="journal article" date="2019" name="Int. J. Syst. Evol. Microbiol.">
        <title>The Global Catalogue of Microorganisms (GCM) 10K type strain sequencing project: providing services to taxonomists for standard genome sequencing and annotation.</title>
        <authorList>
            <consortium name="The Broad Institute Genomics Platform"/>
            <consortium name="The Broad Institute Genome Sequencing Center for Infectious Disease"/>
            <person name="Wu L."/>
            <person name="Ma J."/>
        </authorList>
    </citation>
    <scope>NUCLEOTIDE SEQUENCE [LARGE SCALE GENOMIC DNA]</scope>
    <source>
        <strain evidence="3">JCM 6242</strain>
    </source>
</reference>
<organism evidence="2 3">
    <name type="scientific">Streptosporangium fragile</name>
    <dbReference type="NCBI Taxonomy" id="46186"/>
    <lineage>
        <taxon>Bacteria</taxon>
        <taxon>Bacillati</taxon>
        <taxon>Actinomycetota</taxon>
        <taxon>Actinomycetes</taxon>
        <taxon>Streptosporangiales</taxon>
        <taxon>Streptosporangiaceae</taxon>
        <taxon>Streptosporangium</taxon>
    </lineage>
</organism>
<evidence type="ECO:0000313" key="3">
    <source>
        <dbReference type="Proteomes" id="UP001500831"/>
    </source>
</evidence>
<name>A0ABP6INF9_9ACTN</name>